<dbReference type="PANTHER" id="PTHR35037">
    <property type="entry name" value="C-TERMINAL REGION OF AIDA-LIKE PROTEIN"/>
    <property type="match status" value="1"/>
</dbReference>
<sequence>MAEPGITAEFSAANEGELLQAIQDANASSDPSSTIILLDSISLSGSNLPSIEKSLIIDIGTHTLTLNDDTRFDVGDGATLVLDGSFQVTGVTGETGILVKSGEGTLRITGGPSDVFWRIRTEQGVIIFDEGAVLEFGDYFGDVPNTQSISDAPAGIRVTGPGTIVTNRYTTVLQAEDGSRIDVENGATFNSKGIRLAAKPDTSGTANVNNATVTVDDLHVHTGDGHVSVTNGAEIQSRTVRTGVVIDFAGNGIEDKGGTGHFVVSGKDSRWLNEGFFMLTRGTLSVLDGGRLETAALRAGHFDNELTDDAVARILVSGPGSSLHVTSGDPDAFIIGGGVGAVEKSAELTVSDRANVMANGGLGTIRMATLPASTGTISIGGSKGEAPRTAGELHARRIEFGPGQGEIHFNHTDSNYDFNIPLVGNGQISHTGPGRTTFTANQQQFTGNTTLQSGTVTVNGILGGTFNLLGGRLAGTGTVGTLIHDESGIIAPGNSIGQLTIDGDYTGNGGVIEIETVLGGDSSPTDRLKITGNSSGTATIHVTNMGGTGAPTVEGIKIVEVDGESEAQFTLNGDYLFENDPAIVAGAYAYRLFQNGVTTPTDGDWYLRSSTTSKPGNGDDDDDGGDNGGGNGGGGGGNGGGGGGGNGGGNGGGGGHGNGPHAPTPVYQAGVPLYQSYPGVLQSLNRTLMLQQRTGNRHQSYDATVYPILAGSEENPSSAVEQPIIWNRINAAHAHVGNSDATISDAFYALNSWRFDAGVDALLVEDRGRLIGGLSGHHIRSSAEVSSRFGSGRVDTTGSGVGATLTWYGENGFYLDGSAQATWYKSDLTSYTATRTLVPNNRGFGYSLSAETGVRIDVGDGFALIPQAQLTYSSVSFNTFRDTFGARISPRRSEDLSARLGFETHFENFWQTDDGQEGASLYSVANLHYALLSNNEVSVSGVNIHSMTIARAPASASAEASAWEMANWSRMRRCCTSSRSPQARRETTSRAVRSA</sequence>
<accession>A0ABW5DCD0</accession>
<dbReference type="SMART" id="SM00869">
    <property type="entry name" value="Autotransporter"/>
    <property type="match status" value="1"/>
</dbReference>
<feature type="region of interest" description="Disordered" evidence="1">
    <location>
        <begin position="976"/>
        <end position="995"/>
    </location>
</feature>
<dbReference type="NCBIfam" id="TIGR01414">
    <property type="entry name" value="autotrans_barl"/>
    <property type="match status" value="1"/>
</dbReference>
<comment type="caution">
    <text evidence="3">The sequence shown here is derived from an EMBL/GenBank/DDBJ whole genome shotgun (WGS) entry which is preliminary data.</text>
</comment>
<keyword evidence="4" id="KW-1185">Reference proteome</keyword>
<feature type="region of interest" description="Disordered" evidence="1">
    <location>
        <begin position="600"/>
        <end position="667"/>
    </location>
</feature>
<evidence type="ECO:0000313" key="4">
    <source>
        <dbReference type="Proteomes" id="UP001597373"/>
    </source>
</evidence>
<dbReference type="InterPro" id="IPR043990">
    <property type="entry name" value="AC_1"/>
</dbReference>
<dbReference type="PANTHER" id="PTHR35037:SF3">
    <property type="entry name" value="C-TERMINAL REGION OF AIDA-LIKE PROTEIN"/>
    <property type="match status" value="1"/>
</dbReference>
<name>A0ABW5DCD0_9HYPH</name>
<dbReference type="InterPro" id="IPR006315">
    <property type="entry name" value="OM_autotransptr_brl_dom"/>
</dbReference>
<evidence type="ECO:0000313" key="3">
    <source>
        <dbReference type="EMBL" id="MFD2258290.1"/>
    </source>
</evidence>
<proteinExistence type="predicted"/>
<dbReference type="RefSeq" id="WP_345098373.1">
    <property type="nucleotide sequence ID" value="NZ_BAABGS010000015.1"/>
</dbReference>
<dbReference type="CDD" id="cd01344">
    <property type="entry name" value="PL2_Passenger_AT"/>
    <property type="match status" value="1"/>
</dbReference>
<evidence type="ECO:0000259" key="2">
    <source>
        <dbReference type="PROSITE" id="PS51208"/>
    </source>
</evidence>
<dbReference type="InterPro" id="IPR012332">
    <property type="entry name" value="Autotransporter_pectin_lyase_C"/>
</dbReference>
<gene>
    <name evidence="3" type="ORF">ACFSMZ_00720</name>
</gene>
<reference evidence="4" key="1">
    <citation type="journal article" date="2019" name="Int. J. Syst. Evol. Microbiol.">
        <title>The Global Catalogue of Microorganisms (GCM) 10K type strain sequencing project: providing services to taxonomists for standard genome sequencing and annotation.</title>
        <authorList>
            <consortium name="The Broad Institute Genomics Platform"/>
            <consortium name="The Broad Institute Genome Sequencing Center for Infectious Disease"/>
            <person name="Wu L."/>
            <person name="Ma J."/>
        </authorList>
    </citation>
    <scope>NUCLEOTIDE SEQUENCE [LARGE SCALE GENOMIC DNA]</scope>
    <source>
        <strain evidence="4">KCTC 23707</strain>
    </source>
</reference>
<feature type="domain" description="Autotransporter" evidence="2">
    <location>
        <begin position="718"/>
        <end position="995"/>
    </location>
</feature>
<evidence type="ECO:0000256" key="1">
    <source>
        <dbReference type="SAM" id="MobiDB-lite"/>
    </source>
</evidence>
<dbReference type="Gene3D" id="2.40.128.130">
    <property type="entry name" value="Autotransporter beta-domain"/>
    <property type="match status" value="1"/>
</dbReference>
<dbReference type="Gene3D" id="2.160.20.20">
    <property type="match status" value="1"/>
</dbReference>
<dbReference type="InterPro" id="IPR005546">
    <property type="entry name" value="Autotransporte_beta"/>
</dbReference>
<dbReference type="Pfam" id="PF03797">
    <property type="entry name" value="Autotransporter"/>
    <property type="match status" value="1"/>
</dbReference>
<dbReference type="InterPro" id="IPR011050">
    <property type="entry name" value="Pectin_lyase_fold/virulence"/>
</dbReference>
<dbReference type="EMBL" id="JBHUIR010000004">
    <property type="protein sequence ID" value="MFD2258290.1"/>
    <property type="molecule type" value="Genomic_DNA"/>
</dbReference>
<organism evidence="3 4">
    <name type="scientific">Chelativorans composti</name>
    <dbReference type="NCBI Taxonomy" id="768533"/>
    <lineage>
        <taxon>Bacteria</taxon>
        <taxon>Pseudomonadati</taxon>
        <taxon>Pseudomonadota</taxon>
        <taxon>Alphaproteobacteria</taxon>
        <taxon>Hyphomicrobiales</taxon>
        <taxon>Phyllobacteriaceae</taxon>
        <taxon>Chelativorans</taxon>
    </lineage>
</organism>
<dbReference type="SUPFAM" id="SSF51126">
    <property type="entry name" value="Pectin lyase-like"/>
    <property type="match status" value="1"/>
</dbReference>
<dbReference type="Proteomes" id="UP001597373">
    <property type="component" value="Unassembled WGS sequence"/>
</dbReference>
<dbReference type="InterPro" id="IPR036709">
    <property type="entry name" value="Autotransporte_beta_dom_sf"/>
</dbReference>
<protein>
    <submittedName>
        <fullName evidence="3">Autotransporter outer membrane beta-barrel domain-containing protein</fullName>
    </submittedName>
</protein>
<dbReference type="InterPro" id="IPR051551">
    <property type="entry name" value="Autotransporter_adhesion"/>
</dbReference>
<dbReference type="PROSITE" id="PS51208">
    <property type="entry name" value="AUTOTRANSPORTER"/>
    <property type="match status" value="1"/>
</dbReference>
<dbReference type="SUPFAM" id="SSF103515">
    <property type="entry name" value="Autotransporter"/>
    <property type="match status" value="1"/>
</dbReference>
<dbReference type="Pfam" id="PF18883">
    <property type="entry name" value="AC_1"/>
    <property type="match status" value="1"/>
</dbReference>
<feature type="compositionally biased region" description="Gly residues" evidence="1">
    <location>
        <begin position="626"/>
        <end position="658"/>
    </location>
</feature>